<dbReference type="Pfam" id="PF00028">
    <property type="entry name" value="Cadherin"/>
    <property type="match status" value="5"/>
</dbReference>
<dbReference type="GO" id="GO:0005886">
    <property type="term" value="C:plasma membrane"/>
    <property type="evidence" value="ECO:0007669"/>
    <property type="project" value="UniProtKB-SubCell"/>
</dbReference>
<dbReference type="STRING" id="283909.R7UNH3"/>
<dbReference type="GO" id="GO:0007156">
    <property type="term" value="P:homophilic cell adhesion via plasma membrane adhesion molecules"/>
    <property type="evidence" value="ECO:0007669"/>
    <property type="project" value="InterPro"/>
</dbReference>
<feature type="non-terminal residue" evidence="14">
    <location>
        <position position="688"/>
    </location>
</feature>
<protein>
    <recommendedName>
        <fullName evidence="13">Cadherin domain-containing protein</fullName>
    </recommendedName>
</protein>
<feature type="non-terminal residue" evidence="14">
    <location>
        <position position="1"/>
    </location>
</feature>
<feature type="domain" description="Cadherin" evidence="13">
    <location>
        <begin position="347"/>
        <end position="450"/>
    </location>
</feature>
<evidence type="ECO:0000256" key="8">
    <source>
        <dbReference type="ARBA" id="ARBA00022989"/>
    </source>
</evidence>
<evidence type="ECO:0000256" key="11">
    <source>
        <dbReference type="PROSITE-ProRule" id="PRU00043"/>
    </source>
</evidence>
<keyword evidence="9 12" id="KW-0472">Membrane</keyword>
<dbReference type="PANTHER" id="PTHR24028:SF146">
    <property type="entry name" value="CADHERIN 96CB, ISOFORM D-RELATED"/>
    <property type="match status" value="1"/>
</dbReference>
<dbReference type="FunFam" id="2.60.40.60:FF:000092">
    <property type="entry name" value="Protocadherin 8"/>
    <property type="match status" value="1"/>
</dbReference>
<keyword evidence="4" id="KW-0732">Signal</keyword>
<evidence type="ECO:0000256" key="12">
    <source>
        <dbReference type="SAM" id="Phobius"/>
    </source>
</evidence>
<dbReference type="AlphaFoldDB" id="R7UNH3"/>
<evidence type="ECO:0000256" key="6">
    <source>
        <dbReference type="ARBA" id="ARBA00022837"/>
    </source>
</evidence>
<feature type="transmembrane region" description="Helical" evidence="12">
    <location>
        <begin position="667"/>
        <end position="687"/>
    </location>
</feature>
<name>R7UNH3_CAPTE</name>
<dbReference type="PROSITE" id="PS00232">
    <property type="entry name" value="CADHERIN_1"/>
    <property type="match status" value="2"/>
</dbReference>
<feature type="domain" description="Cadherin" evidence="13">
    <location>
        <begin position="128"/>
        <end position="238"/>
    </location>
</feature>
<feature type="domain" description="Cadherin" evidence="13">
    <location>
        <begin position="451"/>
        <end position="552"/>
    </location>
</feature>
<keyword evidence="8 12" id="KW-1133">Transmembrane helix</keyword>
<feature type="domain" description="Cadherin" evidence="13">
    <location>
        <begin position="239"/>
        <end position="341"/>
    </location>
</feature>
<evidence type="ECO:0000313" key="14">
    <source>
        <dbReference type="EMBL" id="ELU04951.1"/>
    </source>
</evidence>
<evidence type="ECO:0000256" key="4">
    <source>
        <dbReference type="ARBA" id="ARBA00022729"/>
    </source>
</evidence>
<dbReference type="Gene3D" id="2.60.40.60">
    <property type="entry name" value="Cadherins"/>
    <property type="match status" value="6"/>
</dbReference>
<dbReference type="PROSITE" id="PS50268">
    <property type="entry name" value="CADHERIN_2"/>
    <property type="match status" value="6"/>
</dbReference>
<dbReference type="PANTHER" id="PTHR24028">
    <property type="entry name" value="CADHERIN-87A"/>
    <property type="match status" value="1"/>
</dbReference>
<keyword evidence="3 12" id="KW-0812">Transmembrane</keyword>
<dbReference type="PRINTS" id="PR00205">
    <property type="entry name" value="CADHERIN"/>
</dbReference>
<proteinExistence type="predicted"/>
<evidence type="ECO:0000256" key="9">
    <source>
        <dbReference type="ARBA" id="ARBA00023136"/>
    </source>
</evidence>
<dbReference type="GO" id="GO:0005509">
    <property type="term" value="F:calcium ion binding"/>
    <property type="evidence" value="ECO:0007669"/>
    <property type="project" value="UniProtKB-UniRule"/>
</dbReference>
<dbReference type="InterPro" id="IPR015919">
    <property type="entry name" value="Cadherin-like_sf"/>
</dbReference>
<evidence type="ECO:0000256" key="1">
    <source>
        <dbReference type="ARBA" id="ARBA00004251"/>
    </source>
</evidence>
<dbReference type="InterPro" id="IPR002126">
    <property type="entry name" value="Cadherin-like_dom"/>
</dbReference>
<feature type="domain" description="Cadherin" evidence="13">
    <location>
        <begin position="53"/>
        <end position="127"/>
    </location>
</feature>
<evidence type="ECO:0000256" key="5">
    <source>
        <dbReference type="ARBA" id="ARBA00022737"/>
    </source>
</evidence>
<dbReference type="OrthoDB" id="6252479at2759"/>
<dbReference type="SUPFAM" id="SSF49313">
    <property type="entry name" value="Cadherin-like"/>
    <property type="match status" value="5"/>
</dbReference>
<keyword evidence="10" id="KW-0325">Glycoprotein</keyword>
<organism evidence="14">
    <name type="scientific">Capitella teleta</name>
    <name type="common">Polychaete worm</name>
    <dbReference type="NCBI Taxonomy" id="283909"/>
    <lineage>
        <taxon>Eukaryota</taxon>
        <taxon>Metazoa</taxon>
        <taxon>Spiralia</taxon>
        <taxon>Lophotrochozoa</taxon>
        <taxon>Annelida</taxon>
        <taxon>Polychaeta</taxon>
        <taxon>Sedentaria</taxon>
        <taxon>Scolecida</taxon>
        <taxon>Capitellidae</taxon>
        <taxon>Capitella</taxon>
    </lineage>
</organism>
<reference evidence="14" key="1">
    <citation type="journal article" date="2013" name="Nature">
        <title>Insights into bilaterian evolution from three spiralian genomes.</title>
        <authorList>
            <person name="Simakov O."/>
            <person name="Marletaz F."/>
            <person name="Cho S.J."/>
            <person name="Edsinger-Gonzales E."/>
            <person name="Havlak P."/>
            <person name="Hellsten U."/>
            <person name="Kuo D.H."/>
            <person name="Larsson T."/>
            <person name="Lv J."/>
            <person name="Arendt D."/>
            <person name="Savage R."/>
            <person name="Osoegawa K."/>
            <person name="de Jong P."/>
            <person name="Grimwood J."/>
            <person name="Chapman J.A."/>
            <person name="Shapiro H."/>
            <person name="Aerts A."/>
            <person name="Otillar R.P."/>
            <person name="Terry A.Y."/>
            <person name="Boore J.L."/>
            <person name="Grigoriev I.V."/>
            <person name="Lindberg D.R."/>
            <person name="Seaver E.C."/>
            <person name="Weisblat D.A."/>
            <person name="Putnam N.H."/>
            <person name="Rokhsar D.S."/>
        </authorList>
    </citation>
    <scope>NUCLEOTIDE SEQUENCE</scope>
    <source>
        <strain evidence="14">I ESC-2004</strain>
    </source>
</reference>
<sequence length="688" mass="75720">LVVLILVLIRITVAEVQPRVFYFTEEEIPLGTTIGNFGRDSKLHEEYPEFFDQLEYSILSQVPPGLFGLEDDQPVLMTLNQVDRDVVCPNQEQCTAEVNIKVGPSEYFHIIQVEVEIIDLNDNVPVFPESEIDISLPESSHIGSRIALSTAYDPDSPINAIRRYSLEDPTLTFGIDVVNNTDVGVELYIVLRKQLDRESQEEFRMNLLAFDGYGPTAQSGTTAIKVTVQDVNDNVPVFQRSAYEFSVEEQVSVDSLIGTVKADDLDIGENAVVVYSIPSSTVPFRIDSASGEIFNNIVLDHEEHTSYVFTVKASNEQGLSLPASARISVKIVDINDNAPVISIQGESEDDNEIEIPEGANTGSFVSHFTVADADSEQNGEYQCTLNFPQFQLIKLFDSQYKITTMTSLDREAIPFYDLKITCEDDGEPKLYAQKTLPVAITDINDNAPQFSQLVYLASITENAAHGTSVFTASATDPDAGSNGQVVYSIDDPTNFTIDPQSGFIRSKISLDREEVNRYALTAYATSIGRHPTYGTAQIHIYIADKNDQPPVLYFPSEYNNAVHIASLPADQLVARINATDHDVGTNALLSYYISGEDAFMFRVDESSGAISTRVDLDKYEQQAFFVTVVVRDHGDPPLTAQGSISIIVNGSIPFDPVPLSSRQNRTILLIIVGISAVAMVMLLLGIAA</sequence>
<accession>R7UNH3</accession>
<dbReference type="HOGENOM" id="CLU_006480_3_2_1"/>
<evidence type="ECO:0000256" key="2">
    <source>
        <dbReference type="ARBA" id="ARBA00022475"/>
    </source>
</evidence>
<dbReference type="SMART" id="SM00112">
    <property type="entry name" value="CA"/>
    <property type="match status" value="5"/>
</dbReference>
<keyword evidence="5" id="KW-0677">Repeat</keyword>
<comment type="subcellular location">
    <subcellularLocation>
        <location evidence="1">Cell membrane</location>
        <topology evidence="1">Single-pass type I membrane protein</topology>
    </subcellularLocation>
</comment>
<dbReference type="InterPro" id="IPR020894">
    <property type="entry name" value="Cadherin_CS"/>
</dbReference>
<feature type="domain" description="Cadherin" evidence="13">
    <location>
        <begin position="573"/>
        <end position="658"/>
    </location>
</feature>
<keyword evidence="2" id="KW-1003">Cell membrane</keyword>
<gene>
    <name evidence="14" type="ORF">CAPTEDRAFT_82390</name>
</gene>
<dbReference type="EMBL" id="KB301925">
    <property type="protein sequence ID" value="ELU04951.1"/>
    <property type="molecule type" value="Genomic_DNA"/>
</dbReference>
<evidence type="ECO:0000256" key="3">
    <source>
        <dbReference type="ARBA" id="ARBA00022692"/>
    </source>
</evidence>
<keyword evidence="6 11" id="KW-0106">Calcium</keyword>
<dbReference type="InterPro" id="IPR050174">
    <property type="entry name" value="Protocadherin/Cadherin-CA"/>
</dbReference>
<evidence type="ECO:0000256" key="10">
    <source>
        <dbReference type="ARBA" id="ARBA00023180"/>
    </source>
</evidence>
<dbReference type="FunFam" id="2.60.40.60:FF:000007">
    <property type="entry name" value="Protocadherin alpha 2"/>
    <property type="match status" value="1"/>
</dbReference>
<evidence type="ECO:0000256" key="7">
    <source>
        <dbReference type="ARBA" id="ARBA00022889"/>
    </source>
</evidence>
<keyword evidence="7" id="KW-0130">Cell adhesion</keyword>
<dbReference type="FunFam" id="2.60.40.60:FF:000004">
    <property type="entry name" value="Protocadherin 1 gamma 2"/>
    <property type="match status" value="1"/>
</dbReference>
<evidence type="ECO:0000259" key="13">
    <source>
        <dbReference type="PROSITE" id="PS50268"/>
    </source>
</evidence>
<dbReference type="CDD" id="cd11304">
    <property type="entry name" value="Cadherin_repeat"/>
    <property type="match status" value="6"/>
</dbReference>
<dbReference type="OMA" id="IPETHIG"/>
<dbReference type="FunFam" id="2.60.40.60:FF:000020">
    <property type="entry name" value="Dachsous cadherin-related 1b"/>
    <property type="match status" value="2"/>
</dbReference>